<dbReference type="InterPro" id="IPR030873">
    <property type="entry name" value="Protease_BepA"/>
</dbReference>
<evidence type="ECO:0000259" key="9">
    <source>
        <dbReference type="Pfam" id="PF01435"/>
    </source>
</evidence>
<dbReference type="GO" id="GO:0004222">
    <property type="term" value="F:metalloendopeptidase activity"/>
    <property type="evidence" value="ECO:0007669"/>
    <property type="project" value="InterPro"/>
</dbReference>
<dbReference type="PANTHER" id="PTHR22726">
    <property type="entry name" value="METALLOENDOPEPTIDASE OMA1"/>
    <property type="match status" value="1"/>
</dbReference>
<keyword evidence="2 8" id="KW-0479">Metal-binding</keyword>
<evidence type="ECO:0000313" key="11">
    <source>
        <dbReference type="Proteomes" id="UP001139319"/>
    </source>
</evidence>
<reference evidence="10" key="2">
    <citation type="submission" date="2023-01" db="EMBL/GenBank/DDBJ databases">
        <title>Gilvimarinus xylanilyticus HB14 isolated from Caulerpa lentillifera aquaculture base in Hainan, China.</title>
        <authorList>
            <person name="Zhang Y.-J."/>
        </authorList>
    </citation>
    <scope>NUCLEOTIDE SEQUENCE</scope>
    <source>
        <strain evidence="10">HB14</strain>
    </source>
</reference>
<keyword evidence="5 8" id="KW-0378">Hydrolase</keyword>
<protein>
    <recommendedName>
        <fullName evidence="8">Putative beta-barrel assembly-enhancing protease</fullName>
        <ecNumber evidence="8">3.4.-.-</ecNumber>
    </recommendedName>
</protein>
<dbReference type="HAMAP" id="MF_00997">
    <property type="entry name" value="Protease_BepA"/>
    <property type="match status" value="1"/>
</dbReference>
<keyword evidence="4 8" id="KW-0574">Periplasm</keyword>
<keyword evidence="7 8" id="KW-0482">Metalloprotease</keyword>
<evidence type="ECO:0000256" key="4">
    <source>
        <dbReference type="ARBA" id="ARBA00022764"/>
    </source>
</evidence>
<evidence type="ECO:0000256" key="8">
    <source>
        <dbReference type="HAMAP-Rule" id="MF_00997"/>
    </source>
</evidence>
<evidence type="ECO:0000256" key="2">
    <source>
        <dbReference type="ARBA" id="ARBA00022723"/>
    </source>
</evidence>
<dbReference type="GO" id="GO:0042597">
    <property type="term" value="C:periplasmic space"/>
    <property type="evidence" value="ECO:0007669"/>
    <property type="project" value="UniProtKB-SubCell"/>
</dbReference>
<name>A0A9X2I263_9GAMM</name>
<comment type="cofactor">
    <cofactor evidence="8">
        <name>Zn(2+)</name>
        <dbReference type="ChEBI" id="CHEBI:29105"/>
    </cofactor>
    <text evidence="8">Binds 1 zinc ion per subunit.</text>
</comment>
<feature type="active site" description="Proton donor" evidence="8">
    <location>
        <position position="201"/>
    </location>
</feature>
<dbReference type="GO" id="GO:0016020">
    <property type="term" value="C:membrane"/>
    <property type="evidence" value="ECO:0007669"/>
    <property type="project" value="InterPro"/>
</dbReference>
<comment type="subcellular location">
    <subcellularLocation>
        <location evidence="8">Periplasm</location>
    </subcellularLocation>
</comment>
<dbReference type="Pfam" id="PF14559">
    <property type="entry name" value="TPR_19"/>
    <property type="match status" value="1"/>
</dbReference>
<organism evidence="10 11">
    <name type="scientific">Gilvimarinus xylanilyticus</name>
    <dbReference type="NCBI Taxonomy" id="2944139"/>
    <lineage>
        <taxon>Bacteria</taxon>
        <taxon>Pseudomonadati</taxon>
        <taxon>Pseudomonadota</taxon>
        <taxon>Gammaproteobacteria</taxon>
        <taxon>Cellvibrionales</taxon>
        <taxon>Cellvibrionaceae</taxon>
        <taxon>Gilvimarinus</taxon>
    </lineage>
</organism>
<evidence type="ECO:0000256" key="6">
    <source>
        <dbReference type="ARBA" id="ARBA00022833"/>
    </source>
</evidence>
<comment type="caution">
    <text evidence="10">The sequence shown here is derived from an EMBL/GenBank/DDBJ whole genome shotgun (WGS) entry which is preliminary data.</text>
</comment>
<sequence length="478" mass="53510" precursor="true">MKRFINRTALALLLSLPLAPVTANELNLPDLGDSSSGIISPQEEKRLGQLFMRSYRSQIPTSSDPLLIDYLESLIGQLARYSELQNRSFHLIVAENPTMNAFAAPGNIIGVHTGLFLYSKTEAQLASVLTHELAHLSQRHYARRLEQQRNMTLPFYTALLASLVLAASGSGDGGMAAMAATQAAAADAQLRFSRQNEQEADRLGIQTLIQAGYDPYAAADMFEQMLRASRYSRRPPDFLLTHPVTESRVADARARAMRYPRTLKEDSLEFHLMRARVRVAQAESAQRAVQRFTGELEGDSISADASRYGLALAYAEAADADKAREVFAPLWQSEPERLTYQVMDIDIDIAAGDYETALEKLQAGLRKLPNYYPFTVRYAEVLMDSGRYQSGASFLTQAVREHPDDPYLWYLLAEINGLAGDVLGVHEARAEYFIQVGIYDKSIVQLRNALKLTDDNYKTALLTERLRYVEKLRAELDR</sequence>
<gene>
    <name evidence="10" type="ORF">M6D89_05545</name>
</gene>
<feature type="signal peptide" evidence="8">
    <location>
        <begin position="1"/>
        <end position="23"/>
    </location>
</feature>
<dbReference type="GO" id="GO:0051603">
    <property type="term" value="P:proteolysis involved in protein catabolic process"/>
    <property type="evidence" value="ECO:0007669"/>
    <property type="project" value="TreeGrafter"/>
</dbReference>
<feature type="binding site" evidence="8">
    <location>
        <position position="197"/>
    </location>
    <ligand>
        <name>Zn(2+)</name>
        <dbReference type="ChEBI" id="CHEBI:29105"/>
        <note>catalytic</note>
    </ligand>
</feature>
<feature type="active site" evidence="8">
    <location>
        <position position="132"/>
    </location>
</feature>
<feature type="binding site" evidence="8">
    <location>
        <position position="135"/>
    </location>
    <ligand>
        <name>Zn(2+)</name>
        <dbReference type="ChEBI" id="CHEBI:29105"/>
        <note>catalytic</note>
    </ligand>
</feature>
<dbReference type="Proteomes" id="UP001139319">
    <property type="component" value="Unassembled WGS sequence"/>
</dbReference>
<evidence type="ECO:0000313" key="10">
    <source>
        <dbReference type="EMBL" id="MCP8898761.1"/>
    </source>
</evidence>
<evidence type="ECO:0000256" key="7">
    <source>
        <dbReference type="ARBA" id="ARBA00023049"/>
    </source>
</evidence>
<keyword evidence="11" id="KW-1185">Reference proteome</keyword>
<dbReference type="EMBL" id="JAMFTH010000001">
    <property type="protein sequence ID" value="MCP8898761.1"/>
    <property type="molecule type" value="Genomic_DNA"/>
</dbReference>
<proteinExistence type="inferred from homology"/>
<keyword evidence="1 8" id="KW-0645">Protease</keyword>
<dbReference type="Gene3D" id="3.30.2010.10">
    <property type="entry name" value="Metalloproteases ('zincins'), catalytic domain"/>
    <property type="match status" value="1"/>
</dbReference>
<keyword evidence="3 8" id="KW-0732">Signal</keyword>
<dbReference type="InterPro" id="IPR001915">
    <property type="entry name" value="Peptidase_M48"/>
</dbReference>
<evidence type="ECO:0000256" key="1">
    <source>
        <dbReference type="ARBA" id="ARBA00022670"/>
    </source>
</evidence>
<dbReference type="Gene3D" id="1.25.40.10">
    <property type="entry name" value="Tetratricopeptide repeat domain"/>
    <property type="match status" value="1"/>
</dbReference>
<dbReference type="InterPro" id="IPR011990">
    <property type="entry name" value="TPR-like_helical_dom_sf"/>
</dbReference>
<dbReference type="CDD" id="cd07324">
    <property type="entry name" value="M48C_Oma1-like"/>
    <property type="match status" value="1"/>
</dbReference>
<comment type="function">
    <text evidence="8">Functions as both a chaperone and a metalloprotease. Maintains the integrity of the outer membrane by promoting either the assembly or the elimination of outer membrane proteins, depending on their folding state.</text>
</comment>
<evidence type="ECO:0000256" key="3">
    <source>
        <dbReference type="ARBA" id="ARBA00022729"/>
    </source>
</evidence>
<feature type="binding site" evidence="8">
    <location>
        <position position="131"/>
    </location>
    <ligand>
        <name>Zn(2+)</name>
        <dbReference type="ChEBI" id="CHEBI:29105"/>
        <note>catalytic</note>
    </ligand>
</feature>
<dbReference type="EC" id="3.4.-.-" evidence="8"/>
<dbReference type="InterPro" id="IPR051156">
    <property type="entry name" value="Mito/Outer_Membr_Metalloprot"/>
</dbReference>
<accession>A0A9X2I263</accession>
<keyword evidence="6 8" id="KW-0862">Zinc</keyword>
<comment type="similarity">
    <text evidence="8">Belongs to the peptidase M48 family. BepA subfamily.</text>
</comment>
<dbReference type="GO" id="GO:0008270">
    <property type="term" value="F:zinc ion binding"/>
    <property type="evidence" value="ECO:0007669"/>
    <property type="project" value="UniProtKB-UniRule"/>
</dbReference>
<reference evidence="10" key="1">
    <citation type="submission" date="2022-05" db="EMBL/GenBank/DDBJ databases">
        <authorList>
            <person name="Sun H.-N."/>
        </authorList>
    </citation>
    <scope>NUCLEOTIDE SEQUENCE</scope>
    <source>
        <strain evidence="10">HB14</strain>
    </source>
</reference>
<feature type="domain" description="Peptidase M48" evidence="9">
    <location>
        <begin position="70"/>
        <end position="255"/>
    </location>
</feature>
<evidence type="ECO:0000256" key="5">
    <source>
        <dbReference type="ARBA" id="ARBA00022801"/>
    </source>
</evidence>
<feature type="chain" id="PRO_5041027881" description="Putative beta-barrel assembly-enhancing protease" evidence="8">
    <location>
        <begin position="24"/>
        <end position="478"/>
    </location>
</feature>
<dbReference type="RefSeq" id="WP_253967030.1">
    <property type="nucleotide sequence ID" value="NZ_JAMFTH010000001.1"/>
</dbReference>
<dbReference type="AlphaFoldDB" id="A0A9X2I263"/>
<dbReference type="Pfam" id="PF01435">
    <property type="entry name" value="Peptidase_M48"/>
    <property type="match status" value="1"/>
</dbReference>
<dbReference type="PANTHER" id="PTHR22726:SF1">
    <property type="entry name" value="METALLOENDOPEPTIDASE OMA1, MITOCHONDRIAL"/>
    <property type="match status" value="1"/>
</dbReference>
<dbReference type="SUPFAM" id="SSF48452">
    <property type="entry name" value="TPR-like"/>
    <property type="match status" value="1"/>
</dbReference>